<keyword evidence="3" id="KW-1185">Reference proteome</keyword>
<gene>
    <name evidence="2" type="ORF">NEMVEDRAFT_v1g242958</name>
</gene>
<evidence type="ECO:0000313" key="2">
    <source>
        <dbReference type="EMBL" id="EDO41053.1"/>
    </source>
</evidence>
<evidence type="ECO:0000313" key="3">
    <source>
        <dbReference type="Proteomes" id="UP000001593"/>
    </source>
</evidence>
<feature type="compositionally biased region" description="Polar residues" evidence="1">
    <location>
        <begin position="112"/>
        <end position="125"/>
    </location>
</feature>
<proteinExistence type="predicted"/>
<reference evidence="2 3" key="1">
    <citation type="journal article" date="2007" name="Science">
        <title>Sea anemone genome reveals ancestral eumetazoan gene repertoire and genomic organization.</title>
        <authorList>
            <person name="Putnam N.H."/>
            <person name="Srivastava M."/>
            <person name="Hellsten U."/>
            <person name="Dirks B."/>
            <person name="Chapman J."/>
            <person name="Salamov A."/>
            <person name="Terry A."/>
            <person name="Shapiro H."/>
            <person name="Lindquist E."/>
            <person name="Kapitonov V.V."/>
            <person name="Jurka J."/>
            <person name="Genikhovich G."/>
            <person name="Grigoriev I.V."/>
            <person name="Lucas S.M."/>
            <person name="Steele R.E."/>
            <person name="Finnerty J.R."/>
            <person name="Technau U."/>
            <person name="Martindale M.Q."/>
            <person name="Rokhsar D.S."/>
        </authorList>
    </citation>
    <scope>NUCLEOTIDE SEQUENCE [LARGE SCALE GENOMIC DNA]</scope>
    <source>
        <strain evidence="3">CH2 X CH6</strain>
    </source>
</reference>
<evidence type="ECO:0000256" key="1">
    <source>
        <dbReference type="SAM" id="MobiDB-lite"/>
    </source>
</evidence>
<sequence length="670" mass="75823">MDKQYKFQTFKFIRIKSATDLAKRRNRIEDNLLNKKLGFFTKEQKLVKKELIELRKEKYSRKLYASSRHVNDETLTPHTKYVDVEVSTAEKNSTEETGKDKDPKTNEPENKTLLSASGIQRTKTSLQRESITLETSFTPGKVAILSCSEELEKKVSAGNPVENLNDPAEELKLKKYLASRRQTVALGVGIFGSAFRNQGKIDTGENSVKKLEVKFGVQKRRGSIGERTLSLKCGCVVEKRNTEEKRNIHVIQLNGIEAFDLNIQDPKLKRYLGRRRHTLGAGLAERDKLPCKNSYDDSVIRASGRRGWLKESMLGKQFFMTIKEGMGNEVEGIELQEEKEEEEGVKDDTQGKEETQLESTNIIVPGIELELPDERLKCYLAKKRHSVSIGRGVCSVSSLKDEHPTYHDSNDKGDTENLSAFVGEIMQSNSSSAKTQIRTTPGKRDQSAAIRYLTSNSKEGTTVEECDGTKRRMSKPGLRVSFDDLTVIGVGKDKGAARTQISTQSFSNFSCLDPLWVRPSTALEVRKKKPECNVIVPRRDVKDCSAHGNKSPADQCMSYHEKMNYSPRLLQRRKTAPNVIRPNSTMALETGRKASEEKDLVLKQAMLRRIEIQDKVTKAKKLSQNHFGDTRHREWSRKLSISLSKIDKNERKLLVQMAEASGVTERTWKS</sequence>
<accession>A7S5A3</accession>
<dbReference type="InParanoid" id="A7S5A3"/>
<protein>
    <submittedName>
        <fullName evidence="2">Uncharacterized protein</fullName>
    </submittedName>
</protein>
<feature type="compositionally biased region" description="Basic and acidic residues" evidence="1">
    <location>
        <begin position="92"/>
        <end position="110"/>
    </location>
</feature>
<name>A7S5A3_NEMVE</name>
<dbReference type="AlphaFoldDB" id="A7S5A3"/>
<feature type="region of interest" description="Disordered" evidence="1">
    <location>
        <begin position="75"/>
        <end position="125"/>
    </location>
</feature>
<dbReference type="Proteomes" id="UP000001593">
    <property type="component" value="Unassembled WGS sequence"/>
</dbReference>
<dbReference type="HOGENOM" id="CLU_410114_0_0_1"/>
<dbReference type="EMBL" id="DS469582">
    <property type="protein sequence ID" value="EDO41053.1"/>
    <property type="molecule type" value="Genomic_DNA"/>
</dbReference>
<organism evidence="2 3">
    <name type="scientific">Nematostella vectensis</name>
    <name type="common">Starlet sea anemone</name>
    <dbReference type="NCBI Taxonomy" id="45351"/>
    <lineage>
        <taxon>Eukaryota</taxon>
        <taxon>Metazoa</taxon>
        <taxon>Cnidaria</taxon>
        <taxon>Anthozoa</taxon>
        <taxon>Hexacorallia</taxon>
        <taxon>Actiniaria</taxon>
        <taxon>Edwardsiidae</taxon>
        <taxon>Nematostella</taxon>
    </lineage>
</organism>